<dbReference type="Gene3D" id="1.20.1720.10">
    <property type="entry name" value="Multidrug resistance protein D"/>
    <property type="match status" value="1"/>
</dbReference>
<feature type="transmembrane region" description="Helical" evidence="6">
    <location>
        <begin position="65"/>
        <end position="83"/>
    </location>
</feature>
<dbReference type="InterPro" id="IPR036259">
    <property type="entry name" value="MFS_trans_sf"/>
</dbReference>
<evidence type="ECO:0000256" key="6">
    <source>
        <dbReference type="SAM" id="Phobius"/>
    </source>
</evidence>
<dbReference type="Proteomes" id="UP000001116">
    <property type="component" value="Chromosome"/>
</dbReference>
<dbReference type="AlphaFoldDB" id="A6WBQ9"/>
<feature type="transmembrane region" description="Helical" evidence="6">
    <location>
        <begin position="375"/>
        <end position="398"/>
    </location>
</feature>
<evidence type="ECO:0000256" key="3">
    <source>
        <dbReference type="ARBA" id="ARBA00022989"/>
    </source>
</evidence>
<feature type="transmembrane region" description="Helical" evidence="6">
    <location>
        <begin position="240"/>
        <end position="263"/>
    </location>
</feature>
<organism evidence="8 9">
    <name type="scientific">Kineococcus radiotolerans (strain ATCC BAA-149 / DSM 14245 / SRS30216)</name>
    <dbReference type="NCBI Taxonomy" id="266940"/>
    <lineage>
        <taxon>Bacteria</taxon>
        <taxon>Bacillati</taxon>
        <taxon>Actinomycetota</taxon>
        <taxon>Actinomycetes</taxon>
        <taxon>Kineosporiales</taxon>
        <taxon>Kineosporiaceae</taxon>
        <taxon>Kineococcus</taxon>
    </lineage>
</organism>
<evidence type="ECO:0000259" key="7">
    <source>
        <dbReference type="PROSITE" id="PS50850"/>
    </source>
</evidence>
<evidence type="ECO:0000256" key="1">
    <source>
        <dbReference type="ARBA" id="ARBA00004651"/>
    </source>
</evidence>
<proteinExistence type="predicted"/>
<feature type="transmembrane region" description="Helical" evidence="6">
    <location>
        <begin position="500"/>
        <end position="519"/>
    </location>
</feature>
<dbReference type="RefSeq" id="WP_012087512.1">
    <property type="nucleotide sequence ID" value="NC_009664.2"/>
</dbReference>
<feature type="transmembrane region" description="Helical" evidence="6">
    <location>
        <begin position="212"/>
        <end position="234"/>
    </location>
</feature>
<feature type="transmembrane region" description="Helical" evidence="6">
    <location>
        <begin position="284"/>
        <end position="310"/>
    </location>
</feature>
<dbReference type="CDD" id="cd17321">
    <property type="entry name" value="MFS_MMR_MDR_like"/>
    <property type="match status" value="1"/>
</dbReference>
<sequence>MSVPPPPDHATPDHATPGHATPRRGTRAAVLAVTLGALMPGLATTILAVAGGDLAADLHVGLGDLQWITTAYLLGLTASLVLAGKLGDRYGRKRTFLLGIAGFGLTSLLIGVSTPVPLVIALRTAQGVFGGFLTTNALSLLRASVPEPRLPAAIGIFNSVQGLSIAAGPLVGGAVVEAGGWRWTMYLNVPVALVCLLLGTQALREVRLRRSAGFDVLGTLLLVLALSALVHALIDAPTRGWGAASTTVPLVGAAVALAAFVLVEARSRDPLLPLSLFRDRSFTAGSLLSVLAFFALNGGLFVVSLFWLQIQHVPSAGVGVRLLPLGAGMLLGAVLSGRLIAAVGDRWSLLAGSLLVAAGLVATSTATVGGGYRPLGAGLALIGLGLGLLVTSTVNTTVGRAPVELAGAAAGAQQTAGRLGATLGVAVLGGVMAAATGERFSRLLEHSALPADLIAALGRAGSTAVAGGVAPVPPGADADLAHLITHSTQTAFVSGMRTTMLAAAAVAAAGALLALLVPGRRPRLQHPHRAPSRGDHHAHLPTPTPGA</sequence>
<dbReference type="PROSITE" id="PS50850">
    <property type="entry name" value="MFS"/>
    <property type="match status" value="1"/>
</dbReference>
<keyword evidence="2 6" id="KW-0812">Transmembrane</keyword>
<keyword evidence="9" id="KW-1185">Reference proteome</keyword>
<accession>A6WBQ9</accession>
<dbReference type="InterPro" id="IPR020846">
    <property type="entry name" value="MFS_dom"/>
</dbReference>
<comment type="subcellular location">
    <subcellularLocation>
        <location evidence="1">Cell membrane</location>
        <topology evidence="1">Multi-pass membrane protein</topology>
    </subcellularLocation>
</comment>
<dbReference type="Gene3D" id="1.20.1250.20">
    <property type="entry name" value="MFS general substrate transporter like domains"/>
    <property type="match status" value="1"/>
</dbReference>
<dbReference type="PANTHER" id="PTHR42718">
    <property type="entry name" value="MAJOR FACILITATOR SUPERFAMILY MULTIDRUG TRANSPORTER MFSC"/>
    <property type="match status" value="1"/>
</dbReference>
<name>A6WBQ9_KINRD</name>
<feature type="region of interest" description="Disordered" evidence="5">
    <location>
        <begin position="1"/>
        <end position="24"/>
    </location>
</feature>
<feature type="transmembrane region" description="Helical" evidence="6">
    <location>
        <begin position="118"/>
        <end position="138"/>
    </location>
</feature>
<dbReference type="OrthoDB" id="7375466at2"/>
<feature type="region of interest" description="Disordered" evidence="5">
    <location>
        <begin position="523"/>
        <end position="547"/>
    </location>
</feature>
<dbReference type="STRING" id="266940.Krad_2778"/>
<evidence type="ECO:0000313" key="8">
    <source>
        <dbReference type="EMBL" id="ABS04248.1"/>
    </source>
</evidence>
<keyword evidence="3 6" id="KW-1133">Transmembrane helix</keyword>
<evidence type="ECO:0000256" key="5">
    <source>
        <dbReference type="SAM" id="MobiDB-lite"/>
    </source>
</evidence>
<dbReference type="HOGENOM" id="CLU_000960_28_2_11"/>
<dbReference type="KEGG" id="kra:Krad_2778"/>
<gene>
    <name evidence="8" type="ordered locus">Krad_2778</name>
</gene>
<feature type="domain" description="Major facilitator superfamily (MFS) profile" evidence="7">
    <location>
        <begin position="29"/>
        <end position="522"/>
    </location>
</feature>
<dbReference type="eggNOG" id="COG0477">
    <property type="taxonomic scope" value="Bacteria"/>
</dbReference>
<feature type="transmembrane region" description="Helical" evidence="6">
    <location>
        <begin position="150"/>
        <end position="171"/>
    </location>
</feature>
<evidence type="ECO:0000256" key="2">
    <source>
        <dbReference type="ARBA" id="ARBA00022692"/>
    </source>
</evidence>
<feature type="transmembrane region" description="Helical" evidence="6">
    <location>
        <begin position="183"/>
        <end position="200"/>
    </location>
</feature>
<evidence type="ECO:0000256" key="4">
    <source>
        <dbReference type="ARBA" id="ARBA00023136"/>
    </source>
</evidence>
<feature type="transmembrane region" description="Helical" evidence="6">
    <location>
        <begin position="322"/>
        <end position="340"/>
    </location>
</feature>
<dbReference type="EMBL" id="CP000750">
    <property type="protein sequence ID" value="ABS04248.1"/>
    <property type="molecule type" value="Genomic_DNA"/>
</dbReference>
<dbReference type="PANTHER" id="PTHR42718:SF42">
    <property type="entry name" value="EXPORT PROTEIN"/>
    <property type="match status" value="1"/>
</dbReference>
<feature type="transmembrane region" description="Helical" evidence="6">
    <location>
        <begin position="28"/>
        <end position="50"/>
    </location>
</feature>
<feature type="transmembrane region" description="Helical" evidence="6">
    <location>
        <begin position="419"/>
        <end position="437"/>
    </location>
</feature>
<dbReference type="GO" id="GO:0005886">
    <property type="term" value="C:plasma membrane"/>
    <property type="evidence" value="ECO:0007669"/>
    <property type="project" value="UniProtKB-SubCell"/>
</dbReference>
<dbReference type="InterPro" id="IPR011701">
    <property type="entry name" value="MFS"/>
</dbReference>
<protein>
    <submittedName>
        <fullName evidence="8">Major facilitator superfamily MFS_1</fullName>
    </submittedName>
</protein>
<dbReference type="GO" id="GO:0022857">
    <property type="term" value="F:transmembrane transporter activity"/>
    <property type="evidence" value="ECO:0007669"/>
    <property type="project" value="InterPro"/>
</dbReference>
<keyword evidence="4 6" id="KW-0472">Membrane</keyword>
<feature type="transmembrane region" description="Helical" evidence="6">
    <location>
        <begin position="347"/>
        <end position="369"/>
    </location>
</feature>
<reference evidence="9" key="1">
    <citation type="journal article" date="2008" name="PLoS ONE">
        <title>Survival in nuclear waste, extreme resistance, and potential applications gleaned from the genome sequence of Kineococcus radiotolerans SRS30216.</title>
        <authorList>
            <person name="Bagwell C.E."/>
            <person name="Bhat S."/>
            <person name="Hawkins G.M."/>
            <person name="Smith B.W."/>
            <person name="Biswas T."/>
            <person name="Hoover T.R."/>
            <person name="Saunders E."/>
            <person name="Han C.S."/>
            <person name="Tsodikov O.V."/>
            <person name="Shimkets L.J."/>
        </authorList>
    </citation>
    <scope>NUCLEOTIDE SEQUENCE [LARGE SCALE GENOMIC DNA]</scope>
    <source>
        <strain evidence="9">ATCC BAA-149 / DSM 14245 / SRS30216</strain>
    </source>
</reference>
<dbReference type="Pfam" id="PF07690">
    <property type="entry name" value="MFS_1"/>
    <property type="match status" value="1"/>
</dbReference>
<feature type="transmembrane region" description="Helical" evidence="6">
    <location>
        <begin position="95"/>
        <end position="112"/>
    </location>
</feature>
<evidence type="ECO:0000313" key="9">
    <source>
        <dbReference type="Proteomes" id="UP000001116"/>
    </source>
</evidence>
<dbReference type="SUPFAM" id="SSF103473">
    <property type="entry name" value="MFS general substrate transporter"/>
    <property type="match status" value="1"/>
</dbReference>